<evidence type="ECO:0000313" key="2">
    <source>
        <dbReference type="EMBL" id="CAA9452843.1"/>
    </source>
</evidence>
<feature type="non-terminal residue" evidence="2">
    <location>
        <position position="1"/>
    </location>
</feature>
<dbReference type="AlphaFoldDB" id="A0A6J4QUY0"/>
<keyword evidence="2" id="KW-0689">Ribosomal protein</keyword>
<feature type="compositionally biased region" description="Basic and acidic residues" evidence="1">
    <location>
        <begin position="1"/>
        <end position="18"/>
    </location>
</feature>
<accession>A0A6J4QUY0</accession>
<sequence>DHERYDKIERRPLGDRRVQAGGHGEGPLPGHRGQPGAGTELRGPLSAAQGRGHRRDVHRAQELVRGSGGENLPPPLAEDRGHRRNLQGRRPEGEALLHPGEGRQEGPGQEGHL</sequence>
<keyword evidence="2" id="KW-0687">Ribonucleoprotein</keyword>
<feature type="region of interest" description="Disordered" evidence="1">
    <location>
        <begin position="1"/>
        <end position="113"/>
    </location>
</feature>
<dbReference type="GO" id="GO:0005840">
    <property type="term" value="C:ribosome"/>
    <property type="evidence" value="ECO:0007669"/>
    <property type="project" value="UniProtKB-KW"/>
</dbReference>
<feature type="non-terminal residue" evidence="2">
    <location>
        <position position="113"/>
    </location>
</feature>
<proteinExistence type="predicted"/>
<name>A0A6J4QUY0_9ACTN</name>
<reference evidence="2" key="1">
    <citation type="submission" date="2020-02" db="EMBL/GenBank/DDBJ databases">
        <authorList>
            <person name="Meier V. D."/>
        </authorList>
    </citation>
    <scope>NUCLEOTIDE SEQUENCE</scope>
    <source>
        <strain evidence="2">AVDCRST_MAG78</strain>
    </source>
</reference>
<gene>
    <name evidence="2" type="ORF">AVDCRST_MAG78-3620</name>
</gene>
<evidence type="ECO:0000256" key="1">
    <source>
        <dbReference type="SAM" id="MobiDB-lite"/>
    </source>
</evidence>
<protein>
    <submittedName>
        <fullName evidence="2">LSU ribosomal protein L19p</fullName>
    </submittedName>
</protein>
<feature type="compositionally biased region" description="Basic and acidic residues" evidence="1">
    <location>
        <begin position="89"/>
        <end position="104"/>
    </location>
</feature>
<dbReference type="EMBL" id="CADCVB010000236">
    <property type="protein sequence ID" value="CAA9452843.1"/>
    <property type="molecule type" value="Genomic_DNA"/>
</dbReference>
<organism evidence="2">
    <name type="scientific">uncultured Rubrobacteraceae bacterium</name>
    <dbReference type="NCBI Taxonomy" id="349277"/>
    <lineage>
        <taxon>Bacteria</taxon>
        <taxon>Bacillati</taxon>
        <taxon>Actinomycetota</taxon>
        <taxon>Rubrobacteria</taxon>
        <taxon>Rubrobacterales</taxon>
        <taxon>Rubrobacteraceae</taxon>
        <taxon>environmental samples</taxon>
    </lineage>
</organism>